<dbReference type="Pfam" id="PF00874">
    <property type="entry name" value="PRD"/>
    <property type="match status" value="1"/>
</dbReference>
<evidence type="ECO:0000256" key="2">
    <source>
        <dbReference type="ARBA" id="ARBA00023015"/>
    </source>
</evidence>
<dbReference type="InterPro" id="IPR050661">
    <property type="entry name" value="BglG_antiterminators"/>
</dbReference>
<proteinExistence type="predicted"/>
<feature type="domain" description="PRD" evidence="4">
    <location>
        <begin position="299"/>
        <end position="402"/>
    </location>
</feature>
<dbReference type="AlphaFoldDB" id="A0A6I8MF43"/>
<evidence type="ECO:0000256" key="1">
    <source>
        <dbReference type="ARBA" id="ARBA00022737"/>
    </source>
</evidence>
<dbReference type="GO" id="GO:0006355">
    <property type="term" value="P:regulation of DNA-templated transcription"/>
    <property type="evidence" value="ECO:0007669"/>
    <property type="project" value="InterPro"/>
</dbReference>
<evidence type="ECO:0000313" key="6">
    <source>
        <dbReference type="Proteomes" id="UP000419017"/>
    </source>
</evidence>
<dbReference type="EMBL" id="CABWIB010000001">
    <property type="protein sequence ID" value="VWL85686.1"/>
    <property type="molecule type" value="Genomic_DNA"/>
</dbReference>
<keyword evidence="1" id="KW-0677">Repeat</keyword>
<dbReference type="SUPFAM" id="SSF63520">
    <property type="entry name" value="PTS-regulatory domain, PRD"/>
    <property type="match status" value="1"/>
</dbReference>
<dbReference type="InterPro" id="IPR011608">
    <property type="entry name" value="PRD"/>
</dbReference>
<dbReference type="Proteomes" id="UP000419017">
    <property type="component" value="Unassembled WGS sequence"/>
</dbReference>
<protein>
    <recommendedName>
        <fullName evidence="4">PRD domain-containing protein</fullName>
    </recommendedName>
</protein>
<evidence type="ECO:0000259" key="4">
    <source>
        <dbReference type="PROSITE" id="PS51372"/>
    </source>
</evidence>
<dbReference type="PANTHER" id="PTHR30185:SF18">
    <property type="entry name" value="TRANSCRIPTIONAL REGULATOR MTLR"/>
    <property type="match status" value="1"/>
</dbReference>
<reference evidence="5 6" key="1">
    <citation type="submission" date="2019-10" db="EMBL/GenBank/DDBJ databases">
        <authorList>
            <person name="Blom J."/>
        </authorList>
    </citation>
    <scope>NUCLEOTIDE SEQUENCE [LARGE SCALE GENOMIC DNA]</scope>
    <source>
        <strain evidence="5 6">ES3154-GLU</strain>
    </source>
</reference>
<evidence type="ECO:0000256" key="3">
    <source>
        <dbReference type="ARBA" id="ARBA00023163"/>
    </source>
</evidence>
<dbReference type="PANTHER" id="PTHR30185">
    <property type="entry name" value="CRYPTIC BETA-GLUCOSIDE BGL OPERON ANTITERMINATOR"/>
    <property type="match status" value="1"/>
</dbReference>
<keyword evidence="2" id="KW-0805">Transcription regulation</keyword>
<evidence type="ECO:0000313" key="5">
    <source>
        <dbReference type="EMBL" id="VWL85686.1"/>
    </source>
</evidence>
<organism evidence="5 6">
    <name type="scientific">Oceanivirga miroungae</name>
    <dbReference type="NCBI Taxonomy" id="1130046"/>
    <lineage>
        <taxon>Bacteria</taxon>
        <taxon>Fusobacteriati</taxon>
        <taxon>Fusobacteriota</taxon>
        <taxon>Fusobacteriia</taxon>
        <taxon>Fusobacteriales</taxon>
        <taxon>Leptotrichiaceae</taxon>
        <taxon>Oceanivirga</taxon>
    </lineage>
</organism>
<dbReference type="RefSeq" id="WP_156683661.1">
    <property type="nucleotide sequence ID" value="NZ_CABWIB010000001.1"/>
</dbReference>
<accession>A0A6I8MF43</accession>
<dbReference type="PROSITE" id="PS51372">
    <property type="entry name" value="PRD_2"/>
    <property type="match status" value="1"/>
</dbReference>
<gene>
    <name evidence="5" type="ORF">OMES3154_00972</name>
</gene>
<dbReference type="InterPro" id="IPR036634">
    <property type="entry name" value="PRD_sf"/>
</dbReference>
<sequence>MYSDKSFYEIVNILISNKDGISISKIASNLSKSRSVVYYNIEKINDQLKKKNIKLIINDNKNGIVLDKNQKDILETILCDLEYIFNKNERRLIIALFITTYPKRQTINDFIEMFKTSKNSILSDIQYIKEEILKFNKNIKMEYSPKLGYYLKGDELIQIQYIYRLIKKITRLKNTNINMFIKKMYKDIDKIFSEEFFQNLMEKMQYLQNRLGKTMSNKSVENYAFSLPYIYLFSKKTKGKTIEKKLNVLKERLEYKVIGEICSVFESEYNIVIEEKIKLLSSLILLCTRKMTDIHNSSKDYVKHYNLAKKIVDDFELESNIRINDREKAIDSLVTYLKVQYFRNKYNIIFVDLDYDKISKEYKYLHDIVKNIVKKENLKFNEYDIASIVMQFLLFIEKKKTKILIISNEEEIIKRNIVKKIQDYISNVEIVSVIDKNALQVYEKLDIDLIVSTEIDINSNFDTIIVDSLMNKIDIIRIFEKTTEKNS</sequence>
<keyword evidence="3" id="KW-0804">Transcription</keyword>
<name>A0A6I8MF43_9FUSO</name>
<keyword evidence="6" id="KW-1185">Reference proteome</keyword>